<dbReference type="AlphaFoldDB" id="A0A940MQC2"/>
<organism evidence="1 2">
    <name type="scientific">Sagittula salina</name>
    <dbReference type="NCBI Taxonomy" id="2820268"/>
    <lineage>
        <taxon>Bacteria</taxon>
        <taxon>Pseudomonadati</taxon>
        <taxon>Pseudomonadota</taxon>
        <taxon>Alphaproteobacteria</taxon>
        <taxon>Rhodobacterales</taxon>
        <taxon>Roseobacteraceae</taxon>
        <taxon>Sagittula</taxon>
    </lineage>
</organism>
<gene>
    <name evidence="1" type="ORF">J5474_11045</name>
</gene>
<keyword evidence="2" id="KW-1185">Reference proteome</keyword>
<proteinExistence type="predicted"/>
<dbReference type="EMBL" id="JAGISH010000005">
    <property type="protein sequence ID" value="MBP0483022.1"/>
    <property type="molecule type" value="Genomic_DNA"/>
</dbReference>
<evidence type="ECO:0000313" key="1">
    <source>
        <dbReference type="EMBL" id="MBP0483022.1"/>
    </source>
</evidence>
<comment type="caution">
    <text evidence="1">The sequence shown here is derived from an EMBL/GenBank/DDBJ whole genome shotgun (WGS) entry which is preliminary data.</text>
</comment>
<protein>
    <submittedName>
        <fullName evidence="1">Uncharacterized protein</fullName>
    </submittedName>
</protein>
<reference evidence="1" key="1">
    <citation type="submission" date="2021-03" db="EMBL/GenBank/DDBJ databases">
        <title>Sagittula salina sp. nov. strain M10.9X isolated from the marine waste.</title>
        <authorList>
            <person name="Satari L."/>
            <person name="Molina-Menor E."/>
            <person name="Vidal-Verdu A."/>
            <person name="Pascual J."/>
            <person name="Pereto J."/>
            <person name="Porcar M."/>
        </authorList>
    </citation>
    <scope>NUCLEOTIDE SEQUENCE</scope>
    <source>
        <strain evidence="1">M10.9X</strain>
    </source>
</reference>
<dbReference type="RefSeq" id="WP_209360959.1">
    <property type="nucleotide sequence ID" value="NZ_JAGISH010000005.1"/>
</dbReference>
<accession>A0A940MQC2</accession>
<dbReference type="InterPro" id="IPR029063">
    <property type="entry name" value="SAM-dependent_MTases_sf"/>
</dbReference>
<dbReference type="Proteomes" id="UP000675940">
    <property type="component" value="Unassembled WGS sequence"/>
</dbReference>
<name>A0A940MQC2_9RHOB</name>
<sequence length="111" mass="12606">MRDDGWRGTMTGCKAATRRPGERLRAIACDDGHMRVEEFDFVSQRHVPHHLWREGQDAVSLNVPFRYARPAGMDLMAQFTGMVSEARRDGWDRAPVTASSGAHVSVWRLPR</sequence>
<dbReference type="Gene3D" id="3.40.50.150">
    <property type="entry name" value="Vaccinia Virus protein VP39"/>
    <property type="match status" value="1"/>
</dbReference>
<evidence type="ECO:0000313" key="2">
    <source>
        <dbReference type="Proteomes" id="UP000675940"/>
    </source>
</evidence>